<keyword evidence="2" id="KW-0805">Transcription regulation</keyword>
<dbReference type="SUPFAM" id="SSF46785">
    <property type="entry name" value="Winged helix' DNA-binding domain"/>
    <property type="match status" value="1"/>
</dbReference>
<reference evidence="6" key="1">
    <citation type="submission" date="2013-08" db="EMBL/GenBank/DDBJ databases">
        <authorList>
            <person name="Mendez C."/>
            <person name="Richter M."/>
            <person name="Ferrer M."/>
            <person name="Sanchez J."/>
        </authorList>
    </citation>
    <scope>NUCLEOTIDE SEQUENCE</scope>
</reference>
<dbReference type="GO" id="GO:0003700">
    <property type="term" value="F:DNA-binding transcription factor activity"/>
    <property type="evidence" value="ECO:0007669"/>
    <property type="project" value="InterPro"/>
</dbReference>
<evidence type="ECO:0000256" key="2">
    <source>
        <dbReference type="ARBA" id="ARBA00023015"/>
    </source>
</evidence>
<dbReference type="GO" id="GO:0045892">
    <property type="term" value="P:negative regulation of DNA-templated transcription"/>
    <property type="evidence" value="ECO:0007669"/>
    <property type="project" value="TreeGrafter"/>
</dbReference>
<organism evidence="6">
    <name type="scientific">mine drainage metagenome</name>
    <dbReference type="NCBI Taxonomy" id="410659"/>
    <lineage>
        <taxon>unclassified sequences</taxon>
        <taxon>metagenomes</taxon>
        <taxon>ecological metagenomes</taxon>
    </lineage>
</organism>
<evidence type="ECO:0000256" key="1">
    <source>
        <dbReference type="ARBA" id="ARBA00022491"/>
    </source>
</evidence>
<evidence type="ECO:0000256" key="4">
    <source>
        <dbReference type="ARBA" id="ARBA00023163"/>
    </source>
</evidence>
<dbReference type="AlphaFoldDB" id="T1B8V1"/>
<dbReference type="PANTHER" id="PTHR33202">
    <property type="entry name" value="ZINC UPTAKE REGULATION PROTEIN"/>
    <property type="match status" value="1"/>
</dbReference>
<proteinExistence type="predicted"/>
<dbReference type="GO" id="GO:0008270">
    <property type="term" value="F:zinc ion binding"/>
    <property type="evidence" value="ECO:0007669"/>
    <property type="project" value="TreeGrafter"/>
</dbReference>
<dbReference type="GO" id="GO:1900376">
    <property type="term" value="P:regulation of secondary metabolite biosynthetic process"/>
    <property type="evidence" value="ECO:0007669"/>
    <property type="project" value="TreeGrafter"/>
</dbReference>
<reference evidence="6" key="2">
    <citation type="journal article" date="2014" name="ISME J.">
        <title>Microbial stratification in low pH oxic and suboxic macroscopic growths along an acid mine drainage.</title>
        <authorList>
            <person name="Mendez-Garcia C."/>
            <person name="Mesa V."/>
            <person name="Sprenger R.R."/>
            <person name="Richter M."/>
            <person name="Diez M.S."/>
            <person name="Solano J."/>
            <person name="Bargiela R."/>
            <person name="Golyshina O.V."/>
            <person name="Manteca A."/>
            <person name="Ramos J.L."/>
            <person name="Gallego J.R."/>
            <person name="Llorente I."/>
            <person name="Martins Dos Santos V.A."/>
            <person name="Jensen O.N."/>
            <person name="Pelaez A.I."/>
            <person name="Sanchez J."/>
            <person name="Ferrer M."/>
        </authorList>
    </citation>
    <scope>NUCLEOTIDE SEQUENCE</scope>
</reference>
<keyword evidence="1" id="KW-0678">Repressor</keyword>
<protein>
    <submittedName>
        <fullName evidence="6">Ferric uptake regulator, Fur family</fullName>
    </submittedName>
</protein>
<feature type="region of interest" description="Disordered" evidence="5">
    <location>
        <begin position="126"/>
        <end position="154"/>
    </location>
</feature>
<evidence type="ECO:0000313" key="6">
    <source>
        <dbReference type="EMBL" id="EQD50605.1"/>
    </source>
</evidence>
<dbReference type="GO" id="GO:0000976">
    <property type="term" value="F:transcription cis-regulatory region binding"/>
    <property type="evidence" value="ECO:0007669"/>
    <property type="project" value="TreeGrafter"/>
</dbReference>
<dbReference type="EMBL" id="AUZY01007238">
    <property type="protein sequence ID" value="EQD50605.1"/>
    <property type="molecule type" value="Genomic_DNA"/>
</dbReference>
<dbReference type="InterPro" id="IPR043135">
    <property type="entry name" value="Fur_C"/>
</dbReference>
<keyword evidence="4" id="KW-0804">Transcription</keyword>
<keyword evidence="3" id="KW-0238">DNA-binding</keyword>
<dbReference type="PANTHER" id="PTHR33202:SF7">
    <property type="entry name" value="FERRIC UPTAKE REGULATION PROTEIN"/>
    <property type="match status" value="1"/>
</dbReference>
<gene>
    <name evidence="6" type="ORF">B1B_11174</name>
</gene>
<dbReference type="InterPro" id="IPR036390">
    <property type="entry name" value="WH_DNA-bd_sf"/>
</dbReference>
<evidence type="ECO:0000256" key="3">
    <source>
        <dbReference type="ARBA" id="ARBA00023125"/>
    </source>
</evidence>
<comment type="caution">
    <text evidence="6">The sequence shown here is derived from an EMBL/GenBank/DDBJ whole genome shotgun (WGS) entry which is preliminary data.</text>
</comment>
<feature type="compositionally biased region" description="Polar residues" evidence="5">
    <location>
        <begin position="126"/>
        <end position="135"/>
    </location>
</feature>
<sequence>MTRPPWIRPALETLMDSGESHAWTLEELQDALGRRGLPSSFSSVFRIANQAVALGHWRKIVLEDGRPRFEPAERHHDHLHCERCGSLEAVPCTFTASVRIRMEQATGYAIRDHSFLWQGLCPRCRQSSDSTARTSKTQRQTRRPQGTRIAKRPC</sequence>
<dbReference type="Pfam" id="PF01475">
    <property type="entry name" value="FUR"/>
    <property type="match status" value="1"/>
</dbReference>
<dbReference type="Gene3D" id="3.30.1490.190">
    <property type="match status" value="1"/>
</dbReference>
<accession>T1B8V1</accession>
<dbReference type="InterPro" id="IPR002481">
    <property type="entry name" value="FUR"/>
</dbReference>
<name>T1B8V1_9ZZZZ</name>
<evidence type="ECO:0000256" key="5">
    <source>
        <dbReference type="SAM" id="MobiDB-lite"/>
    </source>
</evidence>